<sequence length="167" mass="20020">MIEYYLKKIIHLYENNKCEILHLKVNFNDNFDMLSYIYCIENMHRGSNIIKIAEYILVKYFQKYCIKKDFSIGPFQVKKSFCVSNNLYLESLDKLLELHSSAHVINEFIENKKYYLNNNEILSLYHSGKVMDTSFSTLMYIGLFKHFSSYLRIHEEKTTDDNKLTNY</sequence>
<dbReference type="Proteomes" id="UP000032274">
    <property type="component" value="Unassembled WGS sequence"/>
</dbReference>
<name>A0AA40MG48_STAAU</name>
<organism evidence="1 2">
    <name type="scientific">Staphylococcus aureus</name>
    <dbReference type="NCBI Taxonomy" id="1280"/>
    <lineage>
        <taxon>Bacteria</taxon>
        <taxon>Bacillati</taxon>
        <taxon>Bacillota</taxon>
        <taxon>Bacilli</taxon>
        <taxon>Bacillales</taxon>
        <taxon>Staphylococcaceae</taxon>
        <taxon>Staphylococcus</taxon>
    </lineage>
</organism>
<evidence type="ECO:0000313" key="2">
    <source>
        <dbReference type="Proteomes" id="UP000032274"/>
    </source>
</evidence>
<evidence type="ECO:0000313" key="1">
    <source>
        <dbReference type="EMBL" id="KIT95286.1"/>
    </source>
</evidence>
<protein>
    <submittedName>
        <fullName evidence="1">Uncharacterized protein</fullName>
    </submittedName>
</protein>
<proteinExistence type="predicted"/>
<dbReference type="RefSeq" id="WP_000575290.1">
    <property type="nucleotide sequence ID" value="NZ_CP038268.1"/>
</dbReference>
<dbReference type="EMBL" id="JXIG01000630">
    <property type="protein sequence ID" value="KIT95286.1"/>
    <property type="molecule type" value="Genomic_DNA"/>
</dbReference>
<dbReference type="AlphaFoldDB" id="A0AA40MG48"/>
<gene>
    <name evidence="1" type="ORF">QU38_15370</name>
</gene>
<reference evidence="1 2" key="1">
    <citation type="submission" date="2015-01" db="EMBL/GenBank/DDBJ databases">
        <title>Characterization of Swiss Staphylococcus aureus strains involved in food poisoning.</title>
        <authorList>
            <person name="Crovadore J."/>
            <person name="Chablais R."/>
            <person name="Tonacini J."/>
            <person name="Schnyder B."/>
            <person name="Lefort F."/>
        </authorList>
    </citation>
    <scope>NUCLEOTIDE SEQUENCE [LARGE SCALE GENOMIC DNA]</scope>
    <source>
        <strain evidence="1 2">SA-120</strain>
    </source>
</reference>
<accession>A0AA40MG48</accession>
<comment type="caution">
    <text evidence="1">The sequence shown here is derived from an EMBL/GenBank/DDBJ whole genome shotgun (WGS) entry which is preliminary data.</text>
</comment>